<dbReference type="RefSeq" id="WP_089524905.1">
    <property type="nucleotide sequence ID" value="NZ_NMUQ01000002.1"/>
</dbReference>
<dbReference type="PANTHER" id="PTHR11124">
    <property type="entry name" value="VACUOLAR SORTING PROTEIN VPS29"/>
    <property type="match status" value="1"/>
</dbReference>
<accession>A0A229NW51</accession>
<proteinExistence type="inferred from homology"/>
<comment type="similarity">
    <text evidence="1 2">Belongs to the metallophosphoesterase superfamily. YfcE family.</text>
</comment>
<dbReference type="GO" id="GO:0016787">
    <property type="term" value="F:hydrolase activity"/>
    <property type="evidence" value="ECO:0007669"/>
    <property type="project" value="UniProtKB-UniRule"/>
</dbReference>
<organism evidence="4 5">
    <name type="scientific">Paenibacillus herberti</name>
    <dbReference type="NCBI Taxonomy" id="1619309"/>
    <lineage>
        <taxon>Bacteria</taxon>
        <taxon>Bacillati</taxon>
        <taxon>Bacillota</taxon>
        <taxon>Bacilli</taxon>
        <taxon>Bacillales</taxon>
        <taxon>Paenibacillaceae</taxon>
        <taxon>Paenibacillus</taxon>
    </lineage>
</organism>
<name>A0A229NW51_9BACL</name>
<reference evidence="4 5" key="1">
    <citation type="submission" date="2017-07" db="EMBL/GenBank/DDBJ databases">
        <title>Paenibacillus herberti R33 genome sequencing and assembly.</title>
        <authorList>
            <person name="Su W."/>
        </authorList>
    </citation>
    <scope>NUCLEOTIDE SEQUENCE [LARGE SCALE GENOMIC DNA]</scope>
    <source>
        <strain evidence="4 5">R33</strain>
    </source>
</reference>
<dbReference type="EMBL" id="NMUQ01000002">
    <property type="protein sequence ID" value="OXM14082.1"/>
    <property type="molecule type" value="Genomic_DNA"/>
</dbReference>
<evidence type="ECO:0000259" key="3">
    <source>
        <dbReference type="Pfam" id="PF12850"/>
    </source>
</evidence>
<comment type="caution">
    <text evidence="4">The sequence shown here is derived from an EMBL/GenBank/DDBJ whole genome shotgun (WGS) entry which is preliminary data.</text>
</comment>
<evidence type="ECO:0000256" key="1">
    <source>
        <dbReference type="ARBA" id="ARBA00008950"/>
    </source>
</evidence>
<dbReference type="AlphaFoldDB" id="A0A229NW51"/>
<sequence length="167" mass="18614">MRIGLVSDTHLNGSAIKLPDELVRGLQGVELILHAGDWTQPRAVELLEAIAPIDGVAGNNDGADMVRRFGRRKLLELGGYRIGIVHGDIGWGRWTEQKALSSFEGEEVNLILFGHSHTPYRKQHGTSLLFNPGSPLQKRRQPRYSYGILELTGGKLLAEHFYYDDRG</sequence>
<dbReference type="InterPro" id="IPR029052">
    <property type="entry name" value="Metallo-depent_PP-like"/>
</dbReference>
<dbReference type="Proteomes" id="UP000215145">
    <property type="component" value="Unassembled WGS sequence"/>
</dbReference>
<protein>
    <recommendedName>
        <fullName evidence="2">Phosphoesterase</fullName>
        <ecNumber evidence="2">3.1.4.-</ecNumber>
    </recommendedName>
</protein>
<dbReference type="CDD" id="cd00841">
    <property type="entry name" value="MPP_YfcE"/>
    <property type="match status" value="1"/>
</dbReference>
<dbReference type="EC" id="3.1.4.-" evidence="2"/>
<evidence type="ECO:0000313" key="5">
    <source>
        <dbReference type="Proteomes" id="UP000215145"/>
    </source>
</evidence>
<evidence type="ECO:0000313" key="4">
    <source>
        <dbReference type="EMBL" id="OXM14082.1"/>
    </source>
</evidence>
<dbReference type="OrthoDB" id="9800565at2"/>
<keyword evidence="5" id="KW-1185">Reference proteome</keyword>
<comment type="cofactor">
    <cofactor evidence="2">
        <name>a divalent metal cation</name>
        <dbReference type="ChEBI" id="CHEBI:60240"/>
    </cofactor>
</comment>
<dbReference type="InterPro" id="IPR000979">
    <property type="entry name" value="Phosphodiesterase_MJ0936/Vps29"/>
</dbReference>
<dbReference type="Gene3D" id="3.60.21.10">
    <property type="match status" value="1"/>
</dbReference>
<dbReference type="SUPFAM" id="SSF56300">
    <property type="entry name" value="Metallo-dependent phosphatases"/>
    <property type="match status" value="1"/>
</dbReference>
<dbReference type="InterPro" id="IPR024654">
    <property type="entry name" value="Calcineurin-like_PHP_lpxH"/>
</dbReference>
<dbReference type="Pfam" id="PF12850">
    <property type="entry name" value="Metallophos_2"/>
    <property type="match status" value="1"/>
</dbReference>
<feature type="domain" description="Calcineurin-like phosphoesterase" evidence="3">
    <location>
        <begin position="1"/>
        <end position="152"/>
    </location>
</feature>
<gene>
    <name evidence="4" type="ORF">CGZ75_13925</name>
</gene>
<dbReference type="NCBIfam" id="TIGR00040">
    <property type="entry name" value="yfcE"/>
    <property type="match status" value="1"/>
</dbReference>
<dbReference type="InterPro" id="IPR041802">
    <property type="entry name" value="MPP_YfcE"/>
</dbReference>
<evidence type="ECO:0000256" key="2">
    <source>
        <dbReference type="RuleBase" id="RU362039"/>
    </source>
</evidence>
<dbReference type="GO" id="GO:0046872">
    <property type="term" value="F:metal ion binding"/>
    <property type="evidence" value="ECO:0007669"/>
    <property type="project" value="UniProtKB-KW"/>
</dbReference>
<keyword evidence="2" id="KW-0479">Metal-binding</keyword>